<dbReference type="KEGG" id="pmc:P9515_13221"/>
<evidence type="ECO:0000256" key="3">
    <source>
        <dbReference type="RuleBase" id="RU363019"/>
    </source>
</evidence>
<dbReference type="HOGENOM" id="CLU_012062_16_4_3"/>
<dbReference type="InterPro" id="IPR002130">
    <property type="entry name" value="Cyclophilin-type_PPIase_dom"/>
</dbReference>
<dbReference type="eggNOG" id="COG0652">
    <property type="taxonomic scope" value="Bacteria"/>
</dbReference>
<gene>
    <name evidence="5" type="ordered locus">P9515_13221</name>
</gene>
<keyword evidence="2 3" id="KW-0413">Isomerase</keyword>
<dbReference type="EMBL" id="CP000552">
    <property type="protein sequence ID" value="ABM72529.1"/>
    <property type="molecule type" value="Genomic_DNA"/>
</dbReference>
<evidence type="ECO:0000256" key="2">
    <source>
        <dbReference type="ARBA" id="ARBA00023235"/>
    </source>
</evidence>
<dbReference type="Proteomes" id="UP000001589">
    <property type="component" value="Chromosome"/>
</dbReference>
<name>A2BXL8_PROM5</name>
<reference evidence="5 6" key="1">
    <citation type="journal article" date="2007" name="PLoS Genet.">
        <title>Patterns and implications of gene gain and loss in the evolution of Prochlorococcus.</title>
        <authorList>
            <person name="Kettler G.C."/>
            <person name="Martiny A.C."/>
            <person name="Huang K."/>
            <person name="Zucker J."/>
            <person name="Coleman M.L."/>
            <person name="Rodrigue S."/>
            <person name="Chen F."/>
            <person name="Lapidus A."/>
            <person name="Ferriera S."/>
            <person name="Johnson J."/>
            <person name="Steglich C."/>
            <person name="Church G.M."/>
            <person name="Richardson P."/>
            <person name="Chisholm S.W."/>
        </authorList>
    </citation>
    <scope>NUCLEOTIDE SEQUENCE [LARGE SCALE GENOMIC DNA]</scope>
    <source>
        <strain evidence="5 6">MIT 9515</strain>
    </source>
</reference>
<accession>A2BXL8</accession>
<dbReference type="PRINTS" id="PR00153">
    <property type="entry name" value="CSAPPISMRASE"/>
</dbReference>
<organism evidence="5 6">
    <name type="scientific">Prochlorococcus marinus (strain MIT 9515)</name>
    <dbReference type="NCBI Taxonomy" id="167542"/>
    <lineage>
        <taxon>Bacteria</taxon>
        <taxon>Bacillati</taxon>
        <taxon>Cyanobacteriota</taxon>
        <taxon>Cyanophyceae</taxon>
        <taxon>Synechococcales</taxon>
        <taxon>Prochlorococcaceae</taxon>
        <taxon>Prochlorococcus</taxon>
    </lineage>
</organism>
<dbReference type="InterPro" id="IPR044665">
    <property type="entry name" value="E_coli_cyclophilin_A-like"/>
</dbReference>
<dbReference type="STRING" id="167542.P9515_13221"/>
<dbReference type="Gene3D" id="2.40.100.10">
    <property type="entry name" value="Cyclophilin-like"/>
    <property type="match status" value="1"/>
</dbReference>
<protein>
    <recommendedName>
        <fullName evidence="3">Peptidyl-prolyl cis-trans isomerase</fullName>
        <shortName evidence="3">PPIase</shortName>
        <ecNumber evidence="3">5.2.1.8</ecNumber>
    </recommendedName>
</protein>
<dbReference type="PROSITE" id="PS50072">
    <property type="entry name" value="CSA_PPIASE_2"/>
    <property type="match status" value="1"/>
</dbReference>
<feature type="domain" description="PPIase cyclophilin-type" evidence="4">
    <location>
        <begin position="46"/>
        <end position="197"/>
    </location>
</feature>
<comment type="function">
    <text evidence="3">PPIases accelerate the folding of proteins. It catalyzes the cis-trans isomerization of proline imidic peptide bonds in oligopeptides.</text>
</comment>
<evidence type="ECO:0000256" key="1">
    <source>
        <dbReference type="ARBA" id="ARBA00023110"/>
    </source>
</evidence>
<sequence>MIFKVFLFLITSCSYRSSFDSNYYCKKLNLNCIKKNQRVSFKTSKGDFDVKLFGETHPVTVNNFVENIKNNIYQNKKFYKIINYPQVQMIHSGIYSESNYKKENHNLNKLRLNIPLEIKLKKEIEPKYKYQILNPAEIFELKNFFENGSLAMVKNGKSYSSSTEFFFVTNKFPELDGRYSIFGKVVKGIEILQKLDKKDLIYEIVIFN</sequence>
<dbReference type="InterPro" id="IPR029000">
    <property type="entry name" value="Cyclophilin-like_dom_sf"/>
</dbReference>
<proteinExistence type="inferred from homology"/>
<evidence type="ECO:0000313" key="5">
    <source>
        <dbReference type="EMBL" id="ABM72529.1"/>
    </source>
</evidence>
<comment type="similarity">
    <text evidence="3">Belongs to the cyclophilin-type PPIase family.</text>
</comment>
<evidence type="ECO:0000259" key="4">
    <source>
        <dbReference type="PROSITE" id="PS50072"/>
    </source>
</evidence>
<evidence type="ECO:0000313" key="6">
    <source>
        <dbReference type="Proteomes" id="UP000001589"/>
    </source>
</evidence>
<dbReference type="GO" id="GO:0003755">
    <property type="term" value="F:peptidyl-prolyl cis-trans isomerase activity"/>
    <property type="evidence" value="ECO:0007669"/>
    <property type="project" value="UniProtKB-UniRule"/>
</dbReference>
<dbReference type="SUPFAM" id="SSF50891">
    <property type="entry name" value="Cyclophilin-like"/>
    <property type="match status" value="1"/>
</dbReference>
<dbReference type="PANTHER" id="PTHR43246">
    <property type="entry name" value="PEPTIDYL-PROLYL CIS-TRANS ISOMERASE CYP38, CHLOROPLASTIC"/>
    <property type="match status" value="1"/>
</dbReference>
<dbReference type="Pfam" id="PF00160">
    <property type="entry name" value="Pro_isomerase"/>
    <property type="match status" value="1"/>
</dbReference>
<dbReference type="AlphaFoldDB" id="A2BXL8"/>
<keyword evidence="1 3" id="KW-0697">Rotamase</keyword>
<comment type="catalytic activity">
    <reaction evidence="3">
        <text>[protein]-peptidylproline (omega=180) = [protein]-peptidylproline (omega=0)</text>
        <dbReference type="Rhea" id="RHEA:16237"/>
        <dbReference type="Rhea" id="RHEA-COMP:10747"/>
        <dbReference type="Rhea" id="RHEA-COMP:10748"/>
        <dbReference type="ChEBI" id="CHEBI:83833"/>
        <dbReference type="ChEBI" id="CHEBI:83834"/>
        <dbReference type="EC" id="5.2.1.8"/>
    </reaction>
</comment>
<dbReference type="EC" id="5.2.1.8" evidence="3"/>